<organism evidence="1 2">
    <name type="scientific">Rhodococcus rhodochrous</name>
    <dbReference type="NCBI Taxonomy" id="1829"/>
    <lineage>
        <taxon>Bacteria</taxon>
        <taxon>Bacillati</taxon>
        <taxon>Actinomycetota</taxon>
        <taxon>Actinomycetes</taxon>
        <taxon>Mycobacteriales</taxon>
        <taxon>Nocardiaceae</taxon>
        <taxon>Rhodococcus</taxon>
    </lineage>
</organism>
<protein>
    <submittedName>
        <fullName evidence="1">Uncharacterized protein</fullName>
    </submittedName>
</protein>
<geneLocation type="plasmid" evidence="1 2">
    <name>pGD02.2.1</name>
</geneLocation>
<dbReference type="AlphaFoldDB" id="A0AA46X0J8"/>
<reference evidence="1 2" key="1">
    <citation type="journal article" date="2021" name="Front. Microbiol.">
        <title>Bacterial Transformation of Aromatic Monomers in Softwood Black Liquor.</title>
        <authorList>
            <person name="Navas L.E."/>
            <person name="Dexter G."/>
            <person name="Liu J."/>
            <person name="Levy-Booth D."/>
            <person name="Cho M."/>
            <person name="Jang S.K."/>
            <person name="Mansfield S.D."/>
            <person name="Renneckar S."/>
            <person name="Mohn W.W."/>
            <person name="Eltis L.D."/>
        </authorList>
    </citation>
    <scope>NUCLEOTIDE SEQUENCE [LARGE SCALE GENOMIC DNA]</scope>
    <source>
        <strain evidence="1 2">GD02</strain>
    </source>
</reference>
<dbReference type="Gene3D" id="3.10.450.50">
    <property type="match status" value="1"/>
</dbReference>
<proteinExistence type="predicted"/>
<dbReference type="InterPro" id="IPR032710">
    <property type="entry name" value="NTF2-like_dom_sf"/>
</dbReference>
<gene>
    <name evidence="1" type="ORF">KUM34_026045</name>
</gene>
<keyword evidence="1" id="KW-0614">Plasmid</keyword>
<accession>A0AA46X0J8</accession>
<dbReference type="RefSeq" id="WP_085470768.1">
    <property type="nucleotide sequence ID" value="NZ_CP083975.1"/>
</dbReference>
<evidence type="ECO:0000313" key="1">
    <source>
        <dbReference type="EMBL" id="UZF47884.1"/>
    </source>
</evidence>
<sequence length="74" mass="8772">MSEWPATDDEDKRTCNFGVYEDTLARFAEGWRFTRRRFQVFCRGQVPFSGKYSPNPDLELDYTVPRFLDANTPR</sequence>
<dbReference type="EMBL" id="CP083975">
    <property type="protein sequence ID" value="UZF47884.1"/>
    <property type="molecule type" value="Genomic_DNA"/>
</dbReference>
<name>A0AA46X0J8_RHORH</name>
<dbReference type="Proteomes" id="UP001162740">
    <property type="component" value="Plasmid pGD02.2.1"/>
</dbReference>
<evidence type="ECO:0000313" key="2">
    <source>
        <dbReference type="Proteomes" id="UP001162740"/>
    </source>
</evidence>
<dbReference type="SUPFAM" id="SSF54427">
    <property type="entry name" value="NTF2-like"/>
    <property type="match status" value="1"/>
</dbReference>